<reference evidence="7 8" key="1">
    <citation type="submission" date="2020-10" db="EMBL/GenBank/DDBJ databases">
        <title>Plant Genome Project.</title>
        <authorList>
            <person name="Zhang R.-G."/>
        </authorList>
    </citation>
    <scope>NUCLEOTIDE SEQUENCE [LARGE SCALE GENOMIC DNA]</scope>
    <source>
        <strain evidence="7">FAFU-HL-1</strain>
        <tissue evidence="7">Leaf</tissue>
    </source>
</reference>
<evidence type="ECO:0000256" key="2">
    <source>
        <dbReference type="ARBA" id="ARBA00022771"/>
    </source>
</evidence>
<dbReference type="PROSITE" id="PS50103">
    <property type="entry name" value="ZF_C3H1"/>
    <property type="match status" value="3"/>
</dbReference>
<dbReference type="PANTHER" id="PTHR42678">
    <property type="entry name" value="AMIDASE"/>
    <property type="match status" value="1"/>
</dbReference>
<keyword evidence="1 4" id="KW-0479">Metal-binding</keyword>
<feature type="domain" description="C3H1-type" evidence="6">
    <location>
        <begin position="245"/>
        <end position="273"/>
    </location>
</feature>
<dbReference type="GO" id="GO:0051252">
    <property type="term" value="P:regulation of RNA metabolic process"/>
    <property type="evidence" value="ECO:0007669"/>
    <property type="project" value="UniProtKB-ARBA"/>
</dbReference>
<accession>A0A835KEN6</accession>
<keyword evidence="8" id="KW-1185">Reference proteome</keyword>
<dbReference type="PANTHER" id="PTHR42678:SF34">
    <property type="entry name" value="OS04G0183300 PROTEIN"/>
    <property type="match status" value="1"/>
</dbReference>
<dbReference type="AlphaFoldDB" id="A0A835KEN6"/>
<evidence type="ECO:0000256" key="4">
    <source>
        <dbReference type="PROSITE-ProRule" id="PRU00723"/>
    </source>
</evidence>
<dbReference type="InterPro" id="IPR036855">
    <property type="entry name" value="Znf_CCCH_sf"/>
</dbReference>
<organism evidence="7 8">
    <name type="scientific">Salix dunnii</name>
    <dbReference type="NCBI Taxonomy" id="1413687"/>
    <lineage>
        <taxon>Eukaryota</taxon>
        <taxon>Viridiplantae</taxon>
        <taxon>Streptophyta</taxon>
        <taxon>Embryophyta</taxon>
        <taxon>Tracheophyta</taxon>
        <taxon>Spermatophyta</taxon>
        <taxon>Magnoliopsida</taxon>
        <taxon>eudicotyledons</taxon>
        <taxon>Gunneridae</taxon>
        <taxon>Pentapetalae</taxon>
        <taxon>rosids</taxon>
        <taxon>fabids</taxon>
        <taxon>Malpighiales</taxon>
        <taxon>Salicaceae</taxon>
        <taxon>Saliceae</taxon>
        <taxon>Salix</taxon>
    </lineage>
</organism>
<dbReference type="Pfam" id="PF00642">
    <property type="entry name" value="zf-CCCH"/>
    <property type="match status" value="2"/>
</dbReference>
<evidence type="ECO:0000256" key="3">
    <source>
        <dbReference type="ARBA" id="ARBA00022833"/>
    </source>
</evidence>
<dbReference type="SUPFAM" id="SSF90229">
    <property type="entry name" value="CCCH zinc finger"/>
    <property type="match status" value="3"/>
</dbReference>
<dbReference type="OrthoDB" id="566138at2759"/>
<dbReference type="Gene3D" id="3.90.1300.10">
    <property type="entry name" value="Amidase signature (AS) domain"/>
    <property type="match status" value="1"/>
</dbReference>
<dbReference type="InterPro" id="IPR036928">
    <property type="entry name" value="AS_sf"/>
</dbReference>
<dbReference type="GO" id="GO:0008270">
    <property type="term" value="F:zinc ion binding"/>
    <property type="evidence" value="ECO:0007669"/>
    <property type="project" value="UniProtKB-KW"/>
</dbReference>
<dbReference type="SUPFAM" id="SSF75304">
    <property type="entry name" value="Amidase signature (AS) enzymes"/>
    <property type="match status" value="1"/>
</dbReference>
<keyword evidence="3 4" id="KW-0862">Zinc</keyword>
<evidence type="ECO:0000313" key="7">
    <source>
        <dbReference type="EMBL" id="KAF9684461.1"/>
    </source>
</evidence>
<feature type="zinc finger region" description="C3H1-type" evidence="4">
    <location>
        <begin position="96"/>
        <end position="123"/>
    </location>
</feature>
<proteinExistence type="predicted"/>
<feature type="compositionally biased region" description="Polar residues" evidence="5">
    <location>
        <begin position="80"/>
        <end position="90"/>
    </location>
</feature>
<dbReference type="GO" id="GO:0010468">
    <property type="term" value="P:regulation of gene expression"/>
    <property type="evidence" value="ECO:0007669"/>
    <property type="project" value="UniProtKB-ARBA"/>
</dbReference>
<evidence type="ECO:0000256" key="5">
    <source>
        <dbReference type="SAM" id="MobiDB-lite"/>
    </source>
</evidence>
<name>A0A835KEN6_9ROSI</name>
<feature type="zinc finger region" description="C3H1-type" evidence="4">
    <location>
        <begin position="159"/>
        <end position="187"/>
    </location>
</feature>
<evidence type="ECO:0000256" key="1">
    <source>
        <dbReference type="ARBA" id="ARBA00022723"/>
    </source>
</evidence>
<sequence length="912" mass="98692">MDYFTATPGTSHSTRNMSYPDSPVSFMASQASYQSGSDAIDLCPQFVMNNNEQFEQQHQAPYNRPRNSDDNSDQSMSSRVPPTNSLPVHKGTTNIFFKTRVCAKFKTGTCRNGENCNFAHGMQDLRQPPPNWKELVGGGAGSEEDRSTATNREDDLRIIHKMKLCKKFYNGEECPYGDRCNFLHEDPANFREDTGRFRESAAISIGTTGQLMGQGSGVFNAPEVNRPANTVVSDASRSSLIKPVYWKTKLCTKWEMTGQCPFGEKCHFAHGLAELQIPGGRTEVEAGNAGSTVTKAPTPDLPNNVSPSMMTVKVPSLVEEKVLNLDTQNPFNVTSSYDDVGVPFGINFGGPEVTEPKLIQIAFGFEQATKKKWIIPAKISTRPFHIQLKHNFKIEHGSTATHDMVTKKPLSSLFSSLIFFLLAISCHGFSIREASISDLQLAFKQKKLTSRQLVEFYVGEIHGLNSVLKGVIEINPDALYQADRADYERRVRAPGALVGLHGIPILLKDNIATKDKLNTTAGSFALLRSVVPRDAGVVAKLRKTGAIILGKASLSEWSSFRSLNAPNGFSARGGQGKNPYVLSADPCGSSSGSAISVAANFVAVSLGTETDGSILCPSNANSVVGIKPTVGLTSRAGVIPISPRQDTVGPICRTVSDAVIVLDAIVGVDYNDGATQEASKYIPYGGYKQFLKPNGLKGKRLGIVRNPFLGFASKAESQAFEHHLLTLRQGGSVIVDHLEIVNISAILNLTGSGEATLLLAEFKISLNAYLKALVASPVRTLADVIAFNQKFADLEKINEFGQDIFLSAQATNGIGNIEKAALINLAKLTRDGFQKLMWYYKLDAVVTPGAGFSRVLAIGGFPGINVPAGYDDKGVPFGISFGGLKGTEPKLIQIAFGFEQATKIRKRPTFKA</sequence>
<comment type="caution">
    <text evidence="7">The sequence shown here is derived from an EMBL/GenBank/DDBJ whole genome shotgun (WGS) entry which is preliminary data.</text>
</comment>
<feature type="zinc finger region" description="C3H1-type" evidence="4">
    <location>
        <begin position="245"/>
        <end position="273"/>
    </location>
</feature>
<dbReference type="Proteomes" id="UP000657918">
    <property type="component" value="Chromosome 4"/>
</dbReference>
<dbReference type="FunFam" id="4.10.1000.10:FF:000037">
    <property type="entry name" value="Zinc finger CCCH domain-containing protein 39"/>
    <property type="match status" value="1"/>
</dbReference>
<feature type="domain" description="C3H1-type" evidence="6">
    <location>
        <begin position="96"/>
        <end position="123"/>
    </location>
</feature>
<dbReference type="InterPro" id="IPR000571">
    <property type="entry name" value="Znf_CCCH"/>
</dbReference>
<dbReference type="FunFam" id="4.10.1000.10:FF:000003">
    <property type="entry name" value="Zinc finger CCCH domain-containing protein"/>
    <property type="match status" value="2"/>
</dbReference>
<feature type="domain" description="C3H1-type" evidence="6">
    <location>
        <begin position="159"/>
        <end position="187"/>
    </location>
</feature>
<keyword evidence="2 4" id="KW-0863">Zinc-finger</keyword>
<dbReference type="InterPro" id="IPR041367">
    <property type="entry name" value="Znf-CCCH_4"/>
</dbReference>
<protein>
    <recommendedName>
        <fullName evidence="6">C3H1-type domain-containing protein</fullName>
    </recommendedName>
</protein>
<dbReference type="InterPro" id="IPR023631">
    <property type="entry name" value="Amidase_dom"/>
</dbReference>
<evidence type="ECO:0000313" key="8">
    <source>
        <dbReference type="Proteomes" id="UP000657918"/>
    </source>
</evidence>
<dbReference type="Gene3D" id="4.10.1000.10">
    <property type="entry name" value="Zinc finger, CCCH-type"/>
    <property type="match status" value="3"/>
</dbReference>
<feature type="region of interest" description="Disordered" evidence="5">
    <location>
        <begin position="285"/>
        <end position="306"/>
    </location>
</feature>
<dbReference type="SMART" id="SM00356">
    <property type="entry name" value="ZnF_C3H1"/>
    <property type="match status" value="3"/>
</dbReference>
<dbReference type="Pfam" id="PF01425">
    <property type="entry name" value="Amidase"/>
    <property type="match status" value="1"/>
</dbReference>
<feature type="region of interest" description="Disordered" evidence="5">
    <location>
        <begin position="55"/>
        <end position="90"/>
    </location>
</feature>
<gene>
    <name evidence="7" type="ORF">SADUNF_Sadunf04G0120600</name>
</gene>
<feature type="compositionally biased region" description="Polar residues" evidence="5">
    <location>
        <begin position="289"/>
        <end position="306"/>
    </location>
</feature>
<dbReference type="EMBL" id="JADGMS010000004">
    <property type="protein sequence ID" value="KAF9684461.1"/>
    <property type="molecule type" value="Genomic_DNA"/>
</dbReference>
<dbReference type="Pfam" id="PF18044">
    <property type="entry name" value="zf-CCCH_4"/>
    <property type="match status" value="1"/>
</dbReference>
<evidence type="ECO:0000259" key="6">
    <source>
        <dbReference type="PROSITE" id="PS50103"/>
    </source>
</evidence>